<evidence type="ECO:0000313" key="6">
    <source>
        <dbReference type="EMBL" id="MFC4326449.1"/>
    </source>
</evidence>
<keyword evidence="7" id="KW-1185">Reference proteome</keyword>
<dbReference type="PANTHER" id="PTHR30055">
    <property type="entry name" value="HTH-TYPE TRANSCRIPTIONAL REGULATOR RUTR"/>
    <property type="match status" value="1"/>
</dbReference>
<feature type="domain" description="HTH tetR-type" evidence="5">
    <location>
        <begin position="17"/>
        <end position="77"/>
    </location>
</feature>
<dbReference type="InterPro" id="IPR001647">
    <property type="entry name" value="HTH_TetR"/>
</dbReference>
<keyword evidence="2 4" id="KW-0238">DNA-binding</keyword>
<organism evidence="6 7">
    <name type="scientific">Streptomyces andamanensis</name>
    <dbReference type="NCBI Taxonomy" id="1565035"/>
    <lineage>
        <taxon>Bacteria</taxon>
        <taxon>Bacillati</taxon>
        <taxon>Actinomycetota</taxon>
        <taxon>Actinomycetes</taxon>
        <taxon>Kitasatosporales</taxon>
        <taxon>Streptomycetaceae</taxon>
        <taxon>Streptomyces</taxon>
    </lineage>
</organism>
<reference evidence="7" key="1">
    <citation type="journal article" date="2019" name="Int. J. Syst. Evol. Microbiol.">
        <title>The Global Catalogue of Microorganisms (GCM) 10K type strain sequencing project: providing services to taxonomists for standard genome sequencing and annotation.</title>
        <authorList>
            <consortium name="The Broad Institute Genomics Platform"/>
            <consortium name="The Broad Institute Genome Sequencing Center for Infectious Disease"/>
            <person name="Wu L."/>
            <person name="Ma J."/>
        </authorList>
    </citation>
    <scope>NUCLEOTIDE SEQUENCE [LARGE SCALE GENOMIC DNA]</scope>
    <source>
        <strain evidence="7">PCU 347</strain>
    </source>
</reference>
<dbReference type="PROSITE" id="PS50977">
    <property type="entry name" value="HTH_TETR_2"/>
    <property type="match status" value="1"/>
</dbReference>
<keyword evidence="3" id="KW-0804">Transcription</keyword>
<dbReference type="Gene3D" id="1.10.10.60">
    <property type="entry name" value="Homeodomain-like"/>
    <property type="match status" value="1"/>
</dbReference>
<dbReference type="RefSeq" id="WP_381736521.1">
    <property type="nucleotide sequence ID" value="NZ_JBHSDP010000003.1"/>
</dbReference>
<gene>
    <name evidence="6" type="ORF">ACFPC0_01105</name>
</gene>
<dbReference type="InterPro" id="IPR004111">
    <property type="entry name" value="Repressor_TetR_C"/>
</dbReference>
<protein>
    <submittedName>
        <fullName evidence="6">TetR/AcrR family transcriptional regulator</fullName>
    </submittedName>
</protein>
<name>A0ABV8T625_9ACTN</name>
<evidence type="ECO:0000259" key="5">
    <source>
        <dbReference type="PROSITE" id="PS50977"/>
    </source>
</evidence>
<evidence type="ECO:0000313" key="7">
    <source>
        <dbReference type="Proteomes" id="UP001595824"/>
    </source>
</evidence>
<dbReference type="Gene3D" id="1.10.357.10">
    <property type="entry name" value="Tetracycline Repressor, domain 2"/>
    <property type="match status" value="1"/>
</dbReference>
<dbReference type="Pfam" id="PF02909">
    <property type="entry name" value="TetR_C_1"/>
    <property type="match status" value="1"/>
</dbReference>
<dbReference type="SUPFAM" id="SSF48498">
    <property type="entry name" value="Tetracyclin repressor-like, C-terminal domain"/>
    <property type="match status" value="1"/>
</dbReference>
<dbReference type="InterPro" id="IPR050109">
    <property type="entry name" value="HTH-type_TetR-like_transc_reg"/>
</dbReference>
<dbReference type="Proteomes" id="UP001595824">
    <property type="component" value="Unassembled WGS sequence"/>
</dbReference>
<accession>A0ABV8T625</accession>
<dbReference type="SUPFAM" id="SSF46689">
    <property type="entry name" value="Homeodomain-like"/>
    <property type="match status" value="1"/>
</dbReference>
<proteinExistence type="predicted"/>
<dbReference type="InterPro" id="IPR036271">
    <property type="entry name" value="Tet_transcr_reg_TetR-rel_C_sf"/>
</dbReference>
<dbReference type="InterPro" id="IPR009057">
    <property type="entry name" value="Homeodomain-like_sf"/>
</dbReference>
<sequence>MLVWERPEPPSRPVPAPLSRERIVRAAIRLADADGLDAVSLRKVATALDVRPMRLYGYIASKEELLDLMVDAVHAEIRPAGDGWREVLRSLAESIRHAAHTHEWLADLLDGRPQLGPHALATGETVVAALDGVGVDDVMPVVAAVKAYAVGAVRREVAERRAERATGMDERRWQEALGPYLRRTFATGRFPALATVVHDAAHLDADQTFRIGLDVVLDGIEARISRR</sequence>
<feature type="DNA-binding region" description="H-T-H motif" evidence="4">
    <location>
        <begin position="40"/>
        <end position="59"/>
    </location>
</feature>
<evidence type="ECO:0000256" key="4">
    <source>
        <dbReference type="PROSITE-ProRule" id="PRU00335"/>
    </source>
</evidence>
<dbReference type="PANTHER" id="PTHR30055:SF151">
    <property type="entry name" value="TRANSCRIPTIONAL REGULATORY PROTEIN"/>
    <property type="match status" value="1"/>
</dbReference>
<dbReference type="EMBL" id="JBHSDP010000003">
    <property type="protein sequence ID" value="MFC4326449.1"/>
    <property type="molecule type" value="Genomic_DNA"/>
</dbReference>
<evidence type="ECO:0000256" key="3">
    <source>
        <dbReference type="ARBA" id="ARBA00023163"/>
    </source>
</evidence>
<dbReference type="Pfam" id="PF00440">
    <property type="entry name" value="TetR_N"/>
    <property type="match status" value="1"/>
</dbReference>
<evidence type="ECO:0000256" key="1">
    <source>
        <dbReference type="ARBA" id="ARBA00023015"/>
    </source>
</evidence>
<keyword evidence="1" id="KW-0805">Transcription regulation</keyword>
<evidence type="ECO:0000256" key="2">
    <source>
        <dbReference type="ARBA" id="ARBA00023125"/>
    </source>
</evidence>
<comment type="caution">
    <text evidence="6">The sequence shown here is derived from an EMBL/GenBank/DDBJ whole genome shotgun (WGS) entry which is preliminary data.</text>
</comment>